<evidence type="ECO:0000313" key="3">
    <source>
        <dbReference type="Proteomes" id="UP000054564"/>
    </source>
</evidence>
<feature type="region of interest" description="Disordered" evidence="1">
    <location>
        <begin position="74"/>
        <end position="96"/>
    </location>
</feature>
<dbReference type="AlphaFoldDB" id="A0A0L0VDC1"/>
<reference evidence="3" key="1">
    <citation type="submission" date="2014-03" db="EMBL/GenBank/DDBJ databases">
        <title>The Genome Sequence of Puccinia striiformis f. sp. tritici PST-78.</title>
        <authorList>
            <consortium name="The Broad Institute Genome Sequencing Platform"/>
            <person name="Cuomo C."/>
            <person name="Hulbert S."/>
            <person name="Chen X."/>
            <person name="Walker B."/>
            <person name="Young S.K."/>
            <person name="Zeng Q."/>
            <person name="Gargeya S."/>
            <person name="Fitzgerald M."/>
            <person name="Haas B."/>
            <person name="Abouelleil A."/>
            <person name="Alvarado L."/>
            <person name="Arachchi H.M."/>
            <person name="Berlin A.M."/>
            <person name="Chapman S.B."/>
            <person name="Goldberg J."/>
            <person name="Griggs A."/>
            <person name="Gujja S."/>
            <person name="Hansen M."/>
            <person name="Howarth C."/>
            <person name="Imamovic A."/>
            <person name="Larimer J."/>
            <person name="McCowan C."/>
            <person name="Montmayeur A."/>
            <person name="Murphy C."/>
            <person name="Neiman D."/>
            <person name="Pearson M."/>
            <person name="Priest M."/>
            <person name="Roberts A."/>
            <person name="Saif S."/>
            <person name="Shea T."/>
            <person name="Sisk P."/>
            <person name="Sykes S."/>
            <person name="Wortman J."/>
            <person name="Nusbaum C."/>
            <person name="Birren B."/>
        </authorList>
    </citation>
    <scope>NUCLEOTIDE SEQUENCE [LARGE SCALE GENOMIC DNA]</scope>
    <source>
        <strain evidence="3">race PST-78</strain>
    </source>
</reference>
<feature type="region of interest" description="Disordered" evidence="1">
    <location>
        <begin position="136"/>
        <end position="159"/>
    </location>
</feature>
<feature type="compositionally biased region" description="Basic and acidic residues" evidence="1">
    <location>
        <begin position="150"/>
        <end position="159"/>
    </location>
</feature>
<protein>
    <submittedName>
        <fullName evidence="2">Uncharacterized protein</fullName>
    </submittedName>
</protein>
<feature type="compositionally biased region" description="Polar residues" evidence="1">
    <location>
        <begin position="138"/>
        <end position="149"/>
    </location>
</feature>
<proteinExistence type="predicted"/>
<evidence type="ECO:0000313" key="2">
    <source>
        <dbReference type="EMBL" id="KNE97312.1"/>
    </source>
</evidence>
<gene>
    <name evidence="2" type="ORF">PSTG_09423</name>
</gene>
<name>A0A0L0VDC1_9BASI</name>
<sequence>MYLLEADNPVPQLLSTTRESHSSARGIIIAMLQFFRLIALVSLIASCEVTSEDITVTPFGCHRNVDALCSIPVDGGQQTREPGSSKAAKSKLASVSDGHQLQKVTWAERLHEGTRDYQCTGGRKPECCQQGQFKEISSRPNKSMQVKLQDTSDCHHGGQ</sequence>
<dbReference type="EMBL" id="AJIL01000070">
    <property type="protein sequence ID" value="KNE97312.1"/>
    <property type="molecule type" value="Genomic_DNA"/>
</dbReference>
<organism evidence="2 3">
    <name type="scientific">Puccinia striiformis f. sp. tritici PST-78</name>
    <dbReference type="NCBI Taxonomy" id="1165861"/>
    <lineage>
        <taxon>Eukaryota</taxon>
        <taxon>Fungi</taxon>
        <taxon>Dikarya</taxon>
        <taxon>Basidiomycota</taxon>
        <taxon>Pucciniomycotina</taxon>
        <taxon>Pucciniomycetes</taxon>
        <taxon>Pucciniales</taxon>
        <taxon>Pucciniaceae</taxon>
        <taxon>Puccinia</taxon>
    </lineage>
</organism>
<feature type="compositionally biased region" description="Low complexity" evidence="1">
    <location>
        <begin position="84"/>
        <end position="96"/>
    </location>
</feature>
<dbReference type="Proteomes" id="UP000054564">
    <property type="component" value="Unassembled WGS sequence"/>
</dbReference>
<accession>A0A0L0VDC1</accession>
<evidence type="ECO:0000256" key="1">
    <source>
        <dbReference type="SAM" id="MobiDB-lite"/>
    </source>
</evidence>
<keyword evidence="3" id="KW-1185">Reference proteome</keyword>
<comment type="caution">
    <text evidence="2">The sequence shown here is derived from an EMBL/GenBank/DDBJ whole genome shotgun (WGS) entry which is preliminary data.</text>
</comment>